<sequence>MRILLIDIDSLRPDHLSAYGYHRQTSPNIDQIAADGMKFTNYYTSDAPCLPSRSAFISSRFGIHNGVVNHGGVASEFRNDGPDRGFQDKLANFGLVGYLKNQLNLNTALVSPFAERHSAWHFYAGFNEIYNTGKKGDERADEITPVVMDWLKSHAQDDNWLLYVNYWDPHTPYRTPASYGNPFEDVPLKAFYTEELLAEHMQTVGPHTSQEIGMYNSNAHKDYPRALGKLSNFDDLKTFIDGYDIGIHYADAYIGKIIQYLKDHNLYEDTAIIITADHGENQGEFGIYAEHATADKPTTNIPLILKMPNVPRGTTNTGLHYSLDLLPTLAEYFGLPQSDYWDGESFLHSINNDPSEGRDELILSQMAHVVQRSVRFDDWLYIRTYHDGYHLFPPEMLYNVQDDPYEQNNVAEEHPEVVRDAVYRLMNWQDKMLSTLEAPYQDPMWTVLQEGGPLHAKGELPAYLDRLRDTGRGWAIEELRRRHPQEFNNK</sequence>
<name>A0ABY5P2S7_9LACT</name>
<dbReference type="Gene3D" id="3.40.720.10">
    <property type="entry name" value="Alkaline Phosphatase, subunit A"/>
    <property type="match status" value="1"/>
</dbReference>
<dbReference type="InterPro" id="IPR017850">
    <property type="entry name" value="Alkaline_phosphatase_core_sf"/>
</dbReference>
<dbReference type="InterPro" id="IPR000917">
    <property type="entry name" value="Sulfatase_N"/>
</dbReference>
<protein>
    <submittedName>
        <fullName evidence="2">Sulfatase-like hydrolase/transferase</fullName>
    </submittedName>
</protein>
<evidence type="ECO:0000259" key="1">
    <source>
        <dbReference type="Pfam" id="PF00884"/>
    </source>
</evidence>
<gene>
    <name evidence="2" type="ORF">NRE15_08885</name>
</gene>
<evidence type="ECO:0000313" key="2">
    <source>
        <dbReference type="EMBL" id="UUX33024.1"/>
    </source>
</evidence>
<keyword evidence="3" id="KW-1185">Reference proteome</keyword>
<evidence type="ECO:0000313" key="3">
    <source>
        <dbReference type="Proteomes" id="UP001315967"/>
    </source>
</evidence>
<accession>A0ABY5P2S7</accession>
<dbReference type="CDD" id="cd16148">
    <property type="entry name" value="sulfatase_like"/>
    <property type="match status" value="1"/>
</dbReference>
<proteinExistence type="predicted"/>
<reference evidence="2 3" key="1">
    <citation type="submission" date="2022-08" db="EMBL/GenBank/DDBJ databases">
        <title>Aerococcaceae sp. nov isolated from spoiled eye mask.</title>
        <authorList>
            <person name="Zhou G."/>
            <person name="Xie X.-B."/>
            <person name="Shi Q.-S."/>
            <person name="Wang Y.-S."/>
            <person name="Wen X."/>
            <person name="Peng H."/>
            <person name="Yang X.-J."/>
            <person name="Tao H.-B."/>
            <person name="Huang X.-M."/>
        </authorList>
    </citation>
    <scope>NUCLEOTIDE SEQUENCE [LARGE SCALE GENOMIC DNA]</scope>
    <source>
        <strain evidence="3">DM20194951</strain>
    </source>
</reference>
<dbReference type="RefSeq" id="WP_313792524.1">
    <property type="nucleotide sequence ID" value="NZ_CP102453.1"/>
</dbReference>
<dbReference type="PANTHER" id="PTHR43751:SF3">
    <property type="entry name" value="SULFATASE N-TERMINAL DOMAIN-CONTAINING PROTEIN"/>
    <property type="match status" value="1"/>
</dbReference>
<dbReference type="PANTHER" id="PTHR43751">
    <property type="entry name" value="SULFATASE"/>
    <property type="match status" value="1"/>
</dbReference>
<dbReference type="InterPro" id="IPR052701">
    <property type="entry name" value="GAG_Ulvan_Degrading_Sulfatases"/>
</dbReference>
<dbReference type="EMBL" id="CP102453">
    <property type="protein sequence ID" value="UUX33024.1"/>
    <property type="molecule type" value="Genomic_DNA"/>
</dbReference>
<dbReference type="Pfam" id="PF00884">
    <property type="entry name" value="Sulfatase"/>
    <property type="match status" value="1"/>
</dbReference>
<organism evidence="2 3">
    <name type="scientific">Fundicoccus culcitae</name>
    <dbReference type="NCBI Taxonomy" id="2969821"/>
    <lineage>
        <taxon>Bacteria</taxon>
        <taxon>Bacillati</taxon>
        <taxon>Bacillota</taxon>
        <taxon>Bacilli</taxon>
        <taxon>Lactobacillales</taxon>
        <taxon>Aerococcaceae</taxon>
        <taxon>Fundicoccus</taxon>
    </lineage>
</organism>
<dbReference type="Proteomes" id="UP001315967">
    <property type="component" value="Chromosome"/>
</dbReference>
<dbReference type="SUPFAM" id="SSF53649">
    <property type="entry name" value="Alkaline phosphatase-like"/>
    <property type="match status" value="1"/>
</dbReference>
<feature type="domain" description="Sulfatase N-terminal" evidence="1">
    <location>
        <begin position="3"/>
        <end position="334"/>
    </location>
</feature>